<protein>
    <submittedName>
        <fullName evidence="4">Metallophosphoesterase</fullName>
    </submittedName>
</protein>
<evidence type="ECO:0000313" key="5">
    <source>
        <dbReference type="Proteomes" id="UP000429958"/>
    </source>
</evidence>
<reference evidence="4 5" key="1">
    <citation type="submission" date="2019-08" db="EMBL/GenBank/DDBJ databases">
        <title>In-depth cultivation of the pig gut microbiome towards novel bacterial diversity and tailored functional studies.</title>
        <authorList>
            <person name="Wylensek D."/>
            <person name="Hitch T.C.A."/>
            <person name="Clavel T."/>
        </authorList>
    </citation>
    <scope>NUCLEOTIDE SEQUENCE [LARGE SCALE GENOMIC DNA]</scope>
    <source>
        <strain evidence="4 5">WCA-389-WT-23D1</strain>
    </source>
</reference>
<evidence type="ECO:0000256" key="2">
    <source>
        <dbReference type="ARBA" id="ARBA00022801"/>
    </source>
</evidence>
<feature type="domain" description="Calcineurin-like phosphoesterase" evidence="3">
    <location>
        <begin position="46"/>
        <end position="225"/>
    </location>
</feature>
<comment type="caution">
    <text evidence="4">The sequence shown here is derived from an EMBL/GenBank/DDBJ whole genome shotgun (WGS) entry which is preliminary data.</text>
</comment>
<name>A0A7X2NK89_9CLOT</name>
<dbReference type="InterPro" id="IPR051158">
    <property type="entry name" value="Metallophosphoesterase_sf"/>
</dbReference>
<keyword evidence="2" id="KW-0378">Hydrolase</keyword>
<dbReference type="AlphaFoldDB" id="A0A7X2NK89"/>
<dbReference type="EMBL" id="VUMD01000005">
    <property type="protein sequence ID" value="MSS36436.1"/>
    <property type="molecule type" value="Genomic_DNA"/>
</dbReference>
<sequence>MWKEAVILTAAAGCACLARSEYERKHFSVESVQMASGKLIQDRCLVFLSDLHNNEFGSENGKLVETIFRLKPDAVLVGGDMIVTKGKGQGDTRVALSLMKALSSRIPVFYGNGNHENRMVWQRHVYGTQYEEFKAALEAMGIVCLENETAALGEDILITGVDLEPRFYRKAFFQKAPAMEEDYLYKKLGRTDRRKFHILLAHSPLYFKNYAAWGADLTLSGHFHGGTVRLPVLGGVMTPQYQFFLPWCAGDFQMKGSRMIVSRGLGTHSINIRFNNKPQLVVIQLKKK</sequence>
<dbReference type="Gene3D" id="3.60.21.10">
    <property type="match status" value="1"/>
</dbReference>
<accession>A0A7X2NK89</accession>
<evidence type="ECO:0000259" key="3">
    <source>
        <dbReference type="Pfam" id="PF00149"/>
    </source>
</evidence>
<dbReference type="PROSITE" id="PS51257">
    <property type="entry name" value="PROKAR_LIPOPROTEIN"/>
    <property type="match status" value="1"/>
</dbReference>
<keyword evidence="1" id="KW-0479">Metal-binding</keyword>
<dbReference type="Proteomes" id="UP000429958">
    <property type="component" value="Unassembled WGS sequence"/>
</dbReference>
<dbReference type="GO" id="GO:0008758">
    <property type="term" value="F:UDP-2,3-diacylglucosamine hydrolase activity"/>
    <property type="evidence" value="ECO:0007669"/>
    <property type="project" value="TreeGrafter"/>
</dbReference>
<keyword evidence="5" id="KW-1185">Reference proteome</keyword>
<gene>
    <name evidence="4" type="ORF">FYJ39_07610</name>
</gene>
<dbReference type="GO" id="GO:0046872">
    <property type="term" value="F:metal ion binding"/>
    <property type="evidence" value="ECO:0007669"/>
    <property type="project" value="UniProtKB-KW"/>
</dbReference>
<dbReference type="PANTHER" id="PTHR31302:SF31">
    <property type="entry name" value="PHOSPHODIESTERASE YAEI"/>
    <property type="match status" value="1"/>
</dbReference>
<dbReference type="Pfam" id="PF00149">
    <property type="entry name" value="Metallophos"/>
    <property type="match status" value="1"/>
</dbReference>
<dbReference type="InterPro" id="IPR004843">
    <property type="entry name" value="Calcineurin-like_PHP"/>
</dbReference>
<dbReference type="SUPFAM" id="SSF56300">
    <property type="entry name" value="Metallo-dependent phosphatases"/>
    <property type="match status" value="1"/>
</dbReference>
<organism evidence="4 5">
    <name type="scientific">Clostridium porci</name>
    <dbReference type="NCBI Taxonomy" id="2605778"/>
    <lineage>
        <taxon>Bacteria</taxon>
        <taxon>Bacillati</taxon>
        <taxon>Bacillota</taxon>
        <taxon>Clostridia</taxon>
        <taxon>Eubacteriales</taxon>
        <taxon>Clostridiaceae</taxon>
        <taxon>Clostridium</taxon>
    </lineage>
</organism>
<dbReference type="GO" id="GO:0009245">
    <property type="term" value="P:lipid A biosynthetic process"/>
    <property type="evidence" value="ECO:0007669"/>
    <property type="project" value="TreeGrafter"/>
</dbReference>
<evidence type="ECO:0000256" key="1">
    <source>
        <dbReference type="ARBA" id="ARBA00022723"/>
    </source>
</evidence>
<proteinExistence type="predicted"/>
<dbReference type="GO" id="GO:0016020">
    <property type="term" value="C:membrane"/>
    <property type="evidence" value="ECO:0007669"/>
    <property type="project" value="GOC"/>
</dbReference>
<evidence type="ECO:0000313" key="4">
    <source>
        <dbReference type="EMBL" id="MSS36436.1"/>
    </source>
</evidence>
<dbReference type="InterPro" id="IPR029052">
    <property type="entry name" value="Metallo-depent_PP-like"/>
</dbReference>
<dbReference type="PANTHER" id="PTHR31302">
    <property type="entry name" value="TRANSMEMBRANE PROTEIN WITH METALLOPHOSPHOESTERASE DOMAIN-RELATED"/>
    <property type="match status" value="1"/>
</dbReference>